<dbReference type="SUPFAM" id="SSF46955">
    <property type="entry name" value="Putative DNA-binding domain"/>
    <property type="match status" value="1"/>
</dbReference>
<evidence type="ECO:0000256" key="2">
    <source>
        <dbReference type="SAM" id="Coils"/>
    </source>
</evidence>
<proteinExistence type="predicted"/>
<protein>
    <submittedName>
        <fullName evidence="5">DNA-binding transcriptional MerR regulator</fullName>
    </submittedName>
</protein>
<keyword evidence="3" id="KW-0472">Membrane</keyword>
<feature type="domain" description="HTH merR-type" evidence="4">
    <location>
        <begin position="2"/>
        <end position="70"/>
    </location>
</feature>
<reference evidence="5 6" key="1">
    <citation type="submission" date="2023-07" db="EMBL/GenBank/DDBJ databases">
        <title>Genomic Encyclopedia of Type Strains, Phase IV (KMG-IV): sequencing the most valuable type-strain genomes for metagenomic binning, comparative biology and taxonomic classification.</title>
        <authorList>
            <person name="Goeker M."/>
        </authorList>
    </citation>
    <scope>NUCLEOTIDE SEQUENCE [LARGE SCALE GENOMIC DNA]</scope>
    <source>
        <strain evidence="5 6">DSM 16784</strain>
    </source>
</reference>
<evidence type="ECO:0000256" key="1">
    <source>
        <dbReference type="ARBA" id="ARBA00023125"/>
    </source>
</evidence>
<dbReference type="PANTHER" id="PTHR30204">
    <property type="entry name" value="REDOX-CYCLING DRUG-SENSING TRANSCRIPTIONAL ACTIVATOR SOXR"/>
    <property type="match status" value="1"/>
</dbReference>
<name>A0ABU0E5H6_9FIRM</name>
<dbReference type="PANTHER" id="PTHR30204:SF96">
    <property type="entry name" value="CHROMOSOME-ANCHORING PROTEIN RACA"/>
    <property type="match status" value="1"/>
</dbReference>
<dbReference type="InterPro" id="IPR047057">
    <property type="entry name" value="MerR_fam"/>
</dbReference>
<sequence length="167" mass="19575">MNYTIKEIASKSNVTIRTLQYYDAIDLLTPAYKKDKQRFYTDNELILINCIKHYKQMGFALEDIKSIMKSKDAKKELLNIVDSNIDKLNEKADDYLNKVNMINQILSSQSLDQIQSNLLKIKVEEDTLKEPSFFTKPFHVWLKYFLIIFNSIIYLGIIALIINLLQK</sequence>
<keyword evidence="2" id="KW-0175">Coiled coil</keyword>
<dbReference type="PROSITE" id="PS50937">
    <property type="entry name" value="HTH_MERR_2"/>
    <property type="match status" value="1"/>
</dbReference>
<keyword evidence="6" id="KW-1185">Reference proteome</keyword>
<dbReference type="Proteomes" id="UP001230220">
    <property type="component" value="Unassembled WGS sequence"/>
</dbReference>
<feature type="coiled-coil region" evidence="2">
    <location>
        <begin position="71"/>
        <end position="105"/>
    </location>
</feature>
<keyword evidence="3" id="KW-0812">Transmembrane</keyword>
<dbReference type="InterPro" id="IPR000551">
    <property type="entry name" value="MerR-type_HTH_dom"/>
</dbReference>
<keyword evidence="3" id="KW-1133">Transmembrane helix</keyword>
<dbReference type="CDD" id="cd01106">
    <property type="entry name" value="HTH_TipAL-Mta"/>
    <property type="match status" value="1"/>
</dbReference>
<dbReference type="RefSeq" id="WP_307409452.1">
    <property type="nucleotide sequence ID" value="NZ_JAUSUR010000005.1"/>
</dbReference>
<organism evidence="5 6">
    <name type="scientific">Breznakia pachnodae</name>
    <dbReference type="NCBI Taxonomy" id="265178"/>
    <lineage>
        <taxon>Bacteria</taxon>
        <taxon>Bacillati</taxon>
        <taxon>Bacillota</taxon>
        <taxon>Erysipelotrichia</taxon>
        <taxon>Erysipelotrichales</taxon>
        <taxon>Erysipelotrichaceae</taxon>
        <taxon>Breznakia</taxon>
    </lineage>
</organism>
<dbReference type="Gene3D" id="1.10.1660.10">
    <property type="match status" value="1"/>
</dbReference>
<evidence type="ECO:0000313" key="6">
    <source>
        <dbReference type="Proteomes" id="UP001230220"/>
    </source>
</evidence>
<comment type="caution">
    <text evidence="5">The sequence shown here is derived from an EMBL/GenBank/DDBJ whole genome shotgun (WGS) entry which is preliminary data.</text>
</comment>
<dbReference type="SMART" id="SM00422">
    <property type="entry name" value="HTH_MERR"/>
    <property type="match status" value="1"/>
</dbReference>
<gene>
    <name evidence="5" type="ORF">J2S15_002878</name>
</gene>
<dbReference type="GO" id="GO:0003677">
    <property type="term" value="F:DNA binding"/>
    <property type="evidence" value="ECO:0007669"/>
    <property type="project" value="UniProtKB-KW"/>
</dbReference>
<evidence type="ECO:0000313" key="5">
    <source>
        <dbReference type="EMBL" id="MDQ0362125.1"/>
    </source>
</evidence>
<dbReference type="Pfam" id="PF13411">
    <property type="entry name" value="MerR_1"/>
    <property type="match status" value="1"/>
</dbReference>
<accession>A0ABU0E5H6</accession>
<feature type="transmembrane region" description="Helical" evidence="3">
    <location>
        <begin position="141"/>
        <end position="165"/>
    </location>
</feature>
<evidence type="ECO:0000259" key="4">
    <source>
        <dbReference type="PROSITE" id="PS50937"/>
    </source>
</evidence>
<keyword evidence="1 5" id="KW-0238">DNA-binding</keyword>
<dbReference type="InterPro" id="IPR009061">
    <property type="entry name" value="DNA-bd_dom_put_sf"/>
</dbReference>
<evidence type="ECO:0000256" key="3">
    <source>
        <dbReference type="SAM" id="Phobius"/>
    </source>
</evidence>
<dbReference type="EMBL" id="JAUSUR010000005">
    <property type="protein sequence ID" value="MDQ0362125.1"/>
    <property type="molecule type" value="Genomic_DNA"/>
</dbReference>